<name>A0A9D1LSX4_9FIRM</name>
<evidence type="ECO:0000256" key="1">
    <source>
        <dbReference type="ARBA" id="ARBA00022630"/>
    </source>
</evidence>
<dbReference type="InterPro" id="IPR050627">
    <property type="entry name" value="Nitroreductase/BluB"/>
</dbReference>
<reference evidence="5" key="2">
    <citation type="journal article" date="2021" name="PeerJ">
        <title>Extensive microbial diversity within the chicken gut microbiome revealed by metagenomics and culture.</title>
        <authorList>
            <person name="Gilroy R."/>
            <person name="Ravi A."/>
            <person name="Getino M."/>
            <person name="Pursley I."/>
            <person name="Horton D.L."/>
            <person name="Alikhan N.F."/>
            <person name="Baker D."/>
            <person name="Gharbi K."/>
            <person name="Hall N."/>
            <person name="Watson M."/>
            <person name="Adriaenssens E.M."/>
            <person name="Foster-Nyarko E."/>
            <person name="Jarju S."/>
            <person name="Secka A."/>
            <person name="Antonio M."/>
            <person name="Oren A."/>
            <person name="Chaudhuri R.R."/>
            <person name="La Ragione R."/>
            <person name="Hildebrand F."/>
            <person name="Pallen M.J."/>
        </authorList>
    </citation>
    <scope>NUCLEOTIDE SEQUENCE</scope>
    <source>
        <strain evidence="5">ChiSxjej2B14-8506</strain>
    </source>
</reference>
<dbReference type="AlphaFoldDB" id="A0A9D1LSX4"/>
<dbReference type="Pfam" id="PF14512">
    <property type="entry name" value="TM1586_NiRdase"/>
    <property type="match status" value="1"/>
</dbReference>
<evidence type="ECO:0000256" key="2">
    <source>
        <dbReference type="ARBA" id="ARBA00022643"/>
    </source>
</evidence>
<reference evidence="5" key="1">
    <citation type="submission" date="2020-10" db="EMBL/GenBank/DDBJ databases">
        <authorList>
            <person name="Gilroy R."/>
        </authorList>
    </citation>
    <scope>NUCLEOTIDE SEQUENCE</scope>
    <source>
        <strain evidence="5">ChiSxjej2B14-8506</strain>
    </source>
</reference>
<dbReference type="PANTHER" id="PTHR23026:SF90">
    <property type="entry name" value="IODOTYROSINE DEIODINASE 1"/>
    <property type="match status" value="1"/>
</dbReference>
<dbReference type="Gene3D" id="3.40.109.10">
    <property type="entry name" value="NADH Oxidase"/>
    <property type="match status" value="1"/>
</dbReference>
<evidence type="ECO:0000313" key="5">
    <source>
        <dbReference type="EMBL" id="HIU47297.1"/>
    </source>
</evidence>
<evidence type="ECO:0000259" key="4">
    <source>
        <dbReference type="Pfam" id="PF14512"/>
    </source>
</evidence>
<gene>
    <name evidence="5" type="ORF">IAC59_08605</name>
</gene>
<proteinExistence type="predicted"/>
<sequence>MMVEQIYRRKSVRKFKDVSIPREAAQALITWREWVHPLRDRLTIDNHIRRLPGDAHIKGLFVANAPAYMLYTSQQAPLARVNAGFILEQISLGLYMYEVGSCYQGGARFAPEHLRALRFDPMMIMAYGVPAEPLTRELSAFKRRNIEQICQSDLTPDMRRIIDAARLAPSAMNRQPWRFVVRGNDVHCYVAHSAISHVRALSEIDLGIALSHMYLVVTEGGGKTAFTHRAPGIELAPRGADYIITMSIN</sequence>
<feature type="domain" description="Putative nitroreductase TM1586" evidence="4">
    <location>
        <begin position="3"/>
        <end position="215"/>
    </location>
</feature>
<accession>A0A9D1LSX4</accession>
<dbReference type="SUPFAM" id="SSF55469">
    <property type="entry name" value="FMN-dependent nitroreductase-like"/>
    <property type="match status" value="1"/>
</dbReference>
<organism evidence="5 6">
    <name type="scientific">Candidatus Fimadaptatus faecigallinarum</name>
    <dbReference type="NCBI Taxonomy" id="2840814"/>
    <lineage>
        <taxon>Bacteria</taxon>
        <taxon>Bacillati</taxon>
        <taxon>Bacillota</taxon>
        <taxon>Clostridia</taxon>
        <taxon>Eubacteriales</taxon>
        <taxon>Candidatus Fimadaptatus</taxon>
    </lineage>
</organism>
<keyword evidence="3" id="KW-0560">Oxidoreductase</keyword>
<dbReference type="EMBL" id="DVNK01000051">
    <property type="protein sequence ID" value="HIU47297.1"/>
    <property type="molecule type" value="Genomic_DNA"/>
</dbReference>
<protein>
    <submittedName>
        <fullName evidence="5">Nitroreductase family protein</fullName>
    </submittedName>
</protein>
<dbReference type="InterPro" id="IPR029478">
    <property type="entry name" value="TM1586_NiRdase"/>
</dbReference>
<evidence type="ECO:0000256" key="3">
    <source>
        <dbReference type="ARBA" id="ARBA00023002"/>
    </source>
</evidence>
<dbReference type="PANTHER" id="PTHR23026">
    <property type="entry name" value="NADPH NITROREDUCTASE"/>
    <property type="match status" value="1"/>
</dbReference>
<dbReference type="Proteomes" id="UP000824123">
    <property type="component" value="Unassembled WGS sequence"/>
</dbReference>
<comment type="caution">
    <text evidence="5">The sequence shown here is derived from an EMBL/GenBank/DDBJ whole genome shotgun (WGS) entry which is preliminary data.</text>
</comment>
<keyword evidence="1" id="KW-0285">Flavoprotein</keyword>
<evidence type="ECO:0000313" key="6">
    <source>
        <dbReference type="Proteomes" id="UP000824123"/>
    </source>
</evidence>
<dbReference type="InterPro" id="IPR000415">
    <property type="entry name" value="Nitroreductase-like"/>
</dbReference>
<dbReference type="Gene3D" id="3.40.109.30">
    <property type="entry name" value="putative nitroreductase (tm1586), domain 2"/>
    <property type="match status" value="1"/>
</dbReference>
<keyword evidence="2" id="KW-0288">FMN</keyword>
<dbReference type="GO" id="GO:0016491">
    <property type="term" value="F:oxidoreductase activity"/>
    <property type="evidence" value="ECO:0007669"/>
    <property type="project" value="UniProtKB-KW"/>
</dbReference>